<comment type="subcellular location">
    <subcellularLocation>
        <location evidence="1">Cell inner membrane</location>
        <topology evidence="1">Multi-pass membrane protein</topology>
    </subcellularLocation>
</comment>
<proteinExistence type="predicted"/>
<sequence length="477" mass="51451">MAMKGDLTEGPILRTLIMFSIPTLMSNALQSLSGTVNSIWVGRLIGEEALAATANANIIMFLVSSAAFGFGMAGTVKIGQRFGARNIDGARRAFGTAVGFCSILMVLIAVLGWFTAPGLLTLLETPVEAYELALVYLRLIFISMPFMMVSIILTMGLRGTGDARTPLIFMGVTVVLDAIFNPMLIAGIGPFPRLGIAGSALSTIIASFISFLAMIAYVYRRDLPLRLRGVELRYLKPAREELGFIVGKGLPMGAQMLLMSAAGIIVVGLVNREGLLMTAAYGAAMQLFTYIQMPAMAIGGAVSAMTAQFIGARKWDTLNHVTRAGVLVNFVLTGSVTALLLLFDRPALVLFLGPDSPAVPLARHIQFLASWNFILFGVTMVLTATMRAGGAVWVPLWILGIALYPVRLGFYYLGYDRLGSDAIWLSFPVAAFAALIMAWWAYRYSGWREKAIAETEAEAREQSQADGQPAGRYAPNM</sequence>
<evidence type="ECO:0000256" key="5">
    <source>
        <dbReference type="ARBA" id="ARBA00022989"/>
    </source>
</evidence>
<keyword evidence="8" id="KW-1185">Reference proteome</keyword>
<dbReference type="InterPro" id="IPR002528">
    <property type="entry name" value="MATE_fam"/>
</dbReference>
<evidence type="ECO:0000256" key="6">
    <source>
        <dbReference type="ARBA" id="ARBA00023136"/>
    </source>
</evidence>
<dbReference type="AlphaFoldDB" id="A0A0F7KSD4"/>
<dbReference type="Pfam" id="PF01554">
    <property type="entry name" value="MatE"/>
    <property type="match status" value="2"/>
</dbReference>
<evidence type="ECO:0000256" key="1">
    <source>
        <dbReference type="ARBA" id="ARBA00004429"/>
    </source>
</evidence>
<organism evidence="7 8">
    <name type="scientific">Croceibacterium atlanticum</name>
    <dbReference type="NCBI Taxonomy" id="1267766"/>
    <lineage>
        <taxon>Bacteria</taxon>
        <taxon>Pseudomonadati</taxon>
        <taxon>Pseudomonadota</taxon>
        <taxon>Alphaproteobacteria</taxon>
        <taxon>Sphingomonadales</taxon>
        <taxon>Erythrobacteraceae</taxon>
        <taxon>Croceibacterium</taxon>
    </lineage>
</organism>
<dbReference type="KEGG" id="aay:WYH_01438"/>
<accession>A0A0F7KSD4</accession>
<reference evidence="7" key="1">
    <citation type="submission" date="2015-05" db="EMBL/GenBank/DDBJ databases">
        <title>The complete genome of Altererythrobacter atlanticus strain 26DY36.</title>
        <authorList>
            <person name="Wu Y.-H."/>
            <person name="Cheng H."/>
            <person name="Wu X.-W."/>
        </authorList>
    </citation>
    <scope>NUCLEOTIDE SEQUENCE [LARGE SCALE GENOMIC DNA]</scope>
    <source>
        <strain evidence="7">26DY36</strain>
    </source>
</reference>
<evidence type="ECO:0000313" key="7">
    <source>
        <dbReference type="EMBL" id="AKH42479.1"/>
    </source>
</evidence>
<evidence type="ECO:0000256" key="4">
    <source>
        <dbReference type="ARBA" id="ARBA00022692"/>
    </source>
</evidence>
<dbReference type="OrthoDB" id="9806302at2"/>
<dbReference type="InterPro" id="IPR052031">
    <property type="entry name" value="Membrane_Transporter-Flippase"/>
</dbReference>
<name>A0A0F7KSD4_9SPHN</name>
<dbReference type="InterPro" id="IPR048279">
    <property type="entry name" value="MdtK-like"/>
</dbReference>
<dbReference type="PANTHER" id="PTHR43549">
    <property type="entry name" value="MULTIDRUG RESISTANCE PROTEIN YPNP-RELATED"/>
    <property type="match status" value="1"/>
</dbReference>
<dbReference type="GO" id="GO:0042910">
    <property type="term" value="F:xenobiotic transmembrane transporter activity"/>
    <property type="evidence" value="ECO:0007669"/>
    <property type="project" value="InterPro"/>
</dbReference>
<evidence type="ECO:0000256" key="3">
    <source>
        <dbReference type="ARBA" id="ARBA00022475"/>
    </source>
</evidence>
<keyword evidence="5" id="KW-1133">Transmembrane helix</keyword>
<protein>
    <submittedName>
        <fullName evidence="7">Multidrug export protein MepA</fullName>
    </submittedName>
</protein>
<keyword evidence="3" id="KW-1003">Cell membrane</keyword>
<gene>
    <name evidence="7" type="primary">mepA</name>
    <name evidence="7" type="ORF">WYH_01438</name>
</gene>
<dbReference type="EMBL" id="CP011452">
    <property type="protein sequence ID" value="AKH42479.1"/>
    <property type="molecule type" value="Genomic_DNA"/>
</dbReference>
<dbReference type="Proteomes" id="UP000034392">
    <property type="component" value="Chromosome"/>
</dbReference>
<dbReference type="PATRIC" id="fig|1267766.3.peg.1449"/>
<evidence type="ECO:0000256" key="2">
    <source>
        <dbReference type="ARBA" id="ARBA00022448"/>
    </source>
</evidence>
<dbReference type="PIRSF" id="PIRSF006603">
    <property type="entry name" value="DinF"/>
    <property type="match status" value="1"/>
</dbReference>
<dbReference type="RefSeq" id="WP_046903285.1">
    <property type="nucleotide sequence ID" value="NZ_CP011452.2"/>
</dbReference>
<dbReference type="GO" id="GO:0015297">
    <property type="term" value="F:antiporter activity"/>
    <property type="evidence" value="ECO:0007669"/>
    <property type="project" value="InterPro"/>
</dbReference>
<dbReference type="CDD" id="cd13138">
    <property type="entry name" value="MATE_yoeA_like"/>
    <property type="match status" value="1"/>
</dbReference>
<evidence type="ECO:0000313" key="8">
    <source>
        <dbReference type="Proteomes" id="UP000034392"/>
    </source>
</evidence>
<dbReference type="GO" id="GO:0005886">
    <property type="term" value="C:plasma membrane"/>
    <property type="evidence" value="ECO:0007669"/>
    <property type="project" value="UniProtKB-SubCell"/>
</dbReference>
<dbReference type="NCBIfam" id="TIGR00797">
    <property type="entry name" value="matE"/>
    <property type="match status" value="1"/>
</dbReference>
<keyword evidence="4" id="KW-0812">Transmembrane</keyword>
<keyword evidence="6" id="KW-0472">Membrane</keyword>
<keyword evidence="2" id="KW-0813">Transport</keyword>
<dbReference type="STRING" id="1267766.WYH_01438"/>
<dbReference type="PANTHER" id="PTHR43549:SF3">
    <property type="entry name" value="MULTIDRUG RESISTANCE PROTEIN YPNP-RELATED"/>
    <property type="match status" value="1"/>
</dbReference>